<evidence type="ECO:0000259" key="1">
    <source>
        <dbReference type="Pfam" id="PF05362"/>
    </source>
</evidence>
<proteinExistence type="predicted"/>
<protein>
    <recommendedName>
        <fullName evidence="1">Lon proteolytic domain-containing protein</fullName>
    </recommendedName>
</protein>
<feature type="domain" description="Lon proteolytic" evidence="1">
    <location>
        <begin position="104"/>
        <end position="233"/>
    </location>
</feature>
<accession>A0ABD2JMD4</accession>
<dbReference type="InterPro" id="IPR020568">
    <property type="entry name" value="Ribosomal_Su5_D2-typ_SF"/>
</dbReference>
<sequence length="233" mass="25459">MNANANVPLLYRCNRPNCQFARPNLVRVTDHIRRKDDHQGTIFGQHPNRPGQCLGVHVATHPAPLPNTGFAYMAIAKTTIDERHGIFNLFTEHDDDAWNGFMDAYVHANTLVSVAGHNFFDENNVTVQWRPNGRRIEGSSGSGTVLCALCSLATGRLCRADTAITARVVAAPSLESVGYLELKAAAARNARVRRLVMSRTNQVNWHALPAAATVGVEPVFVEGVGQLLENVLV</sequence>
<dbReference type="Gene3D" id="3.30.230.10">
    <property type="match status" value="1"/>
</dbReference>
<gene>
    <name evidence="2" type="ORF">niasHS_004490</name>
</gene>
<organism evidence="2 3">
    <name type="scientific">Heterodera schachtii</name>
    <name type="common">Sugarbeet cyst nematode worm</name>
    <name type="synonym">Tylenchus schachtii</name>
    <dbReference type="NCBI Taxonomy" id="97005"/>
    <lineage>
        <taxon>Eukaryota</taxon>
        <taxon>Metazoa</taxon>
        <taxon>Ecdysozoa</taxon>
        <taxon>Nematoda</taxon>
        <taxon>Chromadorea</taxon>
        <taxon>Rhabditida</taxon>
        <taxon>Tylenchina</taxon>
        <taxon>Tylenchomorpha</taxon>
        <taxon>Tylenchoidea</taxon>
        <taxon>Heteroderidae</taxon>
        <taxon>Heteroderinae</taxon>
        <taxon>Heterodera</taxon>
    </lineage>
</organism>
<dbReference type="InterPro" id="IPR014721">
    <property type="entry name" value="Ribsml_uS5_D2-typ_fold_subgr"/>
</dbReference>
<dbReference type="SUPFAM" id="SSF54211">
    <property type="entry name" value="Ribosomal protein S5 domain 2-like"/>
    <property type="match status" value="1"/>
</dbReference>
<dbReference type="Pfam" id="PF05362">
    <property type="entry name" value="Lon_C"/>
    <property type="match status" value="1"/>
</dbReference>
<reference evidence="2 3" key="1">
    <citation type="submission" date="2024-10" db="EMBL/GenBank/DDBJ databases">
        <authorList>
            <person name="Kim D."/>
        </authorList>
    </citation>
    <scope>NUCLEOTIDE SEQUENCE [LARGE SCALE GENOMIC DNA]</scope>
    <source>
        <strain evidence="2">Taebaek</strain>
    </source>
</reference>
<name>A0ABD2JMD4_HETSC</name>
<comment type="caution">
    <text evidence="2">The sequence shown here is derived from an EMBL/GenBank/DDBJ whole genome shotgun (WGS) entry which is preliminary data.</text>
</comment>
<dbReference type="Proteomes" id="UP001620645">
    <property type="component" value="Unassembled WGS sequence"/>
</dbReference>
<keyword evidence="3" id="KW-1185">Reference proteome</keyword>
<evidence type="ECO:0000313" key="2">
    <source>
        <dbReference type="EMBL" id="KAL3091774.1"/>
    </source>
</evidence>
<dbReference type="AlphaFoldDB" id="A0ABD2JMD4"/>
<dbReference type="EMBL" id="JBICCN010000124">
    <property type="protein sequence ID" value="KAL3091774.1"/>
    <property type="molecule type" value="Genomic_DNA"/>
</dbReference>
<dbReference type="InterPro" id="IPR008269">
    <property type="entry name" value="Lon_proteolytic"/>
</dbReference>
<evidence type="ECO:0000313" key="3">
    <source>
        <dbReference type="Proteomes" id="UP001620645"/>
    </source>
</evidence>